<feature type="transmembrane region" description="Helical" evidence="1">
    <location>
        <begin position="98"/>
        <end position="115"/>
    </location>
</feature>
<protein>
    <submittedName>
        <fullName evidence="2">Uncharacterized protein</fullName>
    </submittedName>
</protein>
<organism evidence="2 3">
    <name type="scientific">Arthrobacter hankyongi</name>
    <dbReference type="NCBI Taxonomy" id="2904801"/>
    <lineage>
        <taxon>Bacteria</taxon>
        <taxon>Bacillati</taxon>
        <taxon>Actinomycetota</taxon>
        <taxon>Actinomycetes</taxon>
        <taxon>Micrococcales</taxon>
        <taxon>Micrococcaceae</taxon>
        <taxon>Arthrobacter</taxon>
    </lineage>
</organism>
<dbReference type="EMBL" id="JAKLTQ010000007">
    <property type="protein sequence ID" value="MCG2622616.1"/>
    <property type="molecule type" value="Genomic_DNA"/>
</dbReference>
<dbReference type="Proteomes" id="UP001165368">
    <property type="component" value="Unassembled WGS sequence"/>
</dbReference>
<sequence>MTKVVATAEEGVNKKVYLGSHLGIALIAFALTFFWQSRQPHNSRSTKPALVSSPAPITLSPSRNRIKFLRATITVAFTFAFAFVWLFGLAWYPKSATVSMLVGAAACITVAFLLLRYIRRQHPPLLDLPDEKVSFLFGYAGLVITVLAFVFTPLIDAKMAHTPVNEIKSPLESLASIIFTLLAFVAGIFGFHAGIKNK</sequence>
<feature type="transmembrane region" description="Helical" evidence="1">
    <location>
        <begin position="175"/>
        <end position="195"/>
    </location>
</feature>
<evidence type="ECO:0000313" key="3">
    <source>
        <dbReference type="Proteomes" id="UP001165368"/>
    </source>
</evidence>
<evidence type="ECO:0000256" key="1">
    <source>
        <dbReference type="SAM" id="Phobius"/>
    </source>
</evidence>
<feature type="transmembrane region" description="Helical" evidence="1">
    <location>
        <begin position="136"/>
        <end position="155"/>
    </location>
</feature>
<dbReference type="RefSeq" id="WP_237821089.1">
    <property type="nucleotide sequence ID" value="NZ_JAKLTQ010000007.1"/>
</dbReference>
<keyword evidence="1" id="KW-0812">Transmembrane</keyword>
<evidence type="ECO:0000313" key="2">
    <source>
        <dbReference type="EMBL" id="MCG2622616.1"/>
    </source>
</evidence>
<proteinExistence type="predicted"/>
<comment type="caution">
    <text evidence="2">The sequence shown here is derived from an EMBL/GenBank/DDBJ whole genome shotgun (WGS) entry which is preliminary data.</text>
</comment>
<accession>A0ABS9L7G6</accession>
<reference evidence="2" key="1">
    <citation type="submission" date="2022-01" db="EMBL/GenBank/DDBJ databases">
        <authorList>
            <person name="Jo J.-H."/>
            <person name="Im W.-T."/>
        </authorList>
    </citation>
    <scope>NUCLEOTIDE SEQUENCE</scope>
    <source>
        <strain evidence="2">I2-34</strain>
    </source>
</reference>
<keyword evidence="3" id="KW-1185">Reference proteome</keyword>
<keyword evidence="1" id="KW-0472">Membrane</keyword>
<gene>
    <name evidence="2" type="ORF">LVY72_11920</name>
</gene>
<keyword evidence="1" id="KW-1133">Transmembrane helix</keyword>
<name>A0ABS9L7G6_9MICC</name>
<feature type="transmembrane region" description="Helical" evidence="1">
    <location>
        <begin position="68"/>
        <end position="92"/>
    </location>
</feature>
<feature type="transmembrane region" description="Helical" evidence="1">
    <location>
        <begin position="16"/>
        <end position="35"/>
    </location>
</feature>